<dbReference type="PANTHER" id="PTHR43685:SF2">
    <property type="entry name" value="GLYCOSYLTRANSFERASE 2-LIKE DOMAIN-CONTAINING PROTEIN"/>
    <property type="match status" value="1"/>
</dbReference>
<dbReference type="PANTHER" id="PTHR43685">
    <property type="entry name" value="GLYCOSYLTRANSFERASE"/>
    <property type="match status" value="1"/>
</dbReference>
<feature type="domain" description="Glycosyltransferase 2-like" evidence="1">
    <location>
        <begin position="8"/>
        <end position="62"/>
    </location>
</feature>
<evidence type="ECO:0000313" key="2">
    <source>
        <dbReference type="EMBL" id="HHR92410.1"/>
    </source>
</evidence>
<reference evidence="2" key="1">
    <citation type="journal article" date="2020" name="mSystems">
        <title>Genome- and Community-Level Interaction Insights into Carbon Utilization and Element Cycling Functions of Hydrothermarchaeota in Hydrothermal Sediment.</title>
        <authorList>
            <person name="Zhou Z."/>
            <person name="Liu Y."/>
            <person name="Xu W."/>
            <person name="Pan J."/>
            <person name="Luo Z.H."/>
            <person name="Li M."/>
        </authorList>
    </citation>
    <scope>NUCLEOTIDE SEQUENCE [LARGE SCALE GENOMIC DNA]</scope>
    <source>
        <strain evidence="2">SpSt-1042</strain>
    </source>
</reference>
<keyword evidence="2" id="KW-0808">Transferase</keyword>
<accession>A0A7C5UV39</accession>
<gene>
    <name evidence="2" type="ORF">ENL96_02765</name>
</gene>
<dbReference type="InterPro" id="IPR029044">
    <property type="entry name" value="Nucleotide-diphossugar_trans"/>
</dbReference>
<protein>
    <submittedName>
        <fullName evidence="2">Glycosyltransferase</fullName>
    </submittedName>
</protein>
<sequence length="62" mass="6860">MSKNPTVTIGIPFLNPGNLILEAIQSVFAQTFADWELILVDDGSNDESLEIVQKIRDSRVTV</sequence>
<dbReference type="InterPro" id="IPR001173">
    <property type="entry name" value="Glyco_trans_2-like"/>
</dbReference>
<dbReference type="GO" id="GO:0016740">
    <property type="term" value="F:transferase activity"/>
    <property type="evidence" value="ECO:0007669"/>
    <property type="project" value="UniProtKB-KW"/>
</dbReference>
<name>A0A7C5UV39_UNCC3</name>
<organism evidence="2">
    <name type="scientific">candidate division CPR3 bacterium</name>
    <dbReference type="NCBI Taxonomy" id="2268181"/>
    <lineage>
        <taxon>Bacteria</taxon>
        <taxon>Bacteria division CPR3</taxon>
    </lineage>
</organism>
<evidence type="ECO:0000259" key="1">
    <source>
        <dbReference type="Pfam" id="PF00535"/>
    </source>
</evidence>
<dbReference type="CDD" id="cd00761">
    <property type="entry name" value="Glyco_tranf_GTA_type"/>
    <property type="match status" value="1"/>
</dbReference>
<comment type="caution">
    <text evidence="2">The sequence shown here is derived from an EMBL/GenBank/DDBJ whole genome shotgun (WGS) entry which is preliminary data.</text>
</comment>
<dbReference type="AlphaFoldDB" id="A0A7C5UV39"/>
<dbReference type="EMBL" id="DRVY01000084">
    <property type="protein sequence ID" value="HHR92410.1"/>
    <property type="molecule type" value="Genomic_DNA"/>
</dbReference>
<dbReference type="Pfam" id="PF00535">
    <property type="entry name" value="Glycos_transf_2"/>
    <property type="match status" value="1"/>
</dbReference>
<proteinExistence type="predicted"/>
<dbReference type="Gene3D" id="3.90.550.10">
    <property type="entry name" value="Spore Coat Polysaccharide Biosynthesis Protein SpsA, Chain A"/>
    <property type="match status" value="1"/>
</dbReference>
<dbReference type="SUPFAM" id="SSF53448">
    <property type="entry name" value="Nucleotide-diphospho-sugar transferases"/>
    <property type="match status" value="1"/>
</dbReference>
<dbReference type="InterPro" id="IPR050834">
    <property type="entry name" value="Glycosyltransf_2"/>
</dbReference>